<evidence type="ECO:0008006" key="3">
    <source>
        <dbReference type="Google" id="ProtNLM"/>
    </source>
</evidence>
<name>A0A0G0H6B7_9BACT</name>
<comment type="caution">
    <text evidence="1">The sequence shown here is derived from an EMBL/GenBank/DDBJ whole genome shotgun (WGS) entry which is preliminary data.</text>
</comment>
<protein>
    <recommendedName>
        <fullName evidence="3">Integrase catalytic domain-containing protein</fullName>
    </recommendedName>
</protein>
<dbReference type="EMBL" id="LBTJ01000003">
    <property type="protein sequence ID" value="KKQ38803.1"/>
    <property type="molecule type" value="Genomic_DNA"/>
</dbReference>
<sequence length="339" mass="39529">MPLTAIWKAGGSPCSKRLEPQIGELLDKLKQFDEIRLYGRQEELLRTMKTSTIDRLLEGERDISKKEYGISGTRKSPLLKSLIPVRTHFTDVEYTEPGHGEMDCVLHCGMSLLGIYAETLNILDIATHWNEKKIFLKKTNKKIVGSFHILKKQFPFPLLSIDFDNGFEFVNWLLKHYCEKQNLDYTRSRSYHKNDQAHIEGKNYHSVRKVVGYDRIDDEHVVNLIDNVYQNEHRLLTNFFYTTMKLKKKEKQLITGKVTKKHERAQTPYQRVITSDKLSQTIKDTVTAQYKTLNPAQLHRDLKKKLDKIYRIMKQKQLTSSVTVAYHATPLPDYLLGNT</sequence>
<evidence type="ECO:0000313" key="2">
    <source>
        <dbReference type="Proteomes" id="UP000034471"/>
    </source>
</evidence>
<reference evidence="1 2" key="1">
    <citation type="journal article" date="2015" name="Nature">
        <title>rRNA introns, odd ribosomes, and small enigmatic genomes across a large radiation of phyla.</title>
        <authorList>
            <person name="Brown C.T."/>
            <person name="Hug L.A."/>
            <person name="Thomas B.C."/>
            <person name="Sharon I."/>
            <person name="Castelle C.J."/>
            <person name="Singh A."/>
            <person name="Wilkins M.J."/>
            <person name="Williams K.H."/>
            <person name="Banfield J.F."/>
        </authorList>
    </citation>
    <scope>NUCLEOTIDE SEQUENCE [LARGE SCALE GENOMIC DNA]</scope>
</reference>
<dbReference type="InterPro" id="IPR012337">
    <property type="entry name" value="RNaseH-like_sf"/>
</dbReference>
<dbReference type="GO" id="GO:0003676">
    <property type="term" value="F:nucleic acid binding"/>
    <property type="evidence" value="ECO:0007669"/>
    <property type="project" value="InterPro"/>
</dbReference>
<dbReference type="InterPro" id="IPR036397">
    <property type="entry name" value="RNaseH_sf"/>
</dbReference>
<evidence type="ECO:0000313" key="1">
    <source>
        <dbReference type="EMBL" id="KKQ38803.1"/>
    </source>
</evidence>
<dbReference type="SUPFAM" id="SSF53098">
    <property type="entry name" value="Ribonuclease H-like"/>
    <property type="match status" value="1"/>
</dbReference>
<dbReference type="Gene3D" id="3.30.420.10">
    <property type="entry name" value="Ribonuclease H-like superfamily/Ribonuclease H"/>
    <property type="match status" value="1"/>
</dbReference>
<dbReference type="AlphaFoldDB" id="A0A0G0H6B7"/>
<gene>
    <name evidence="1" type="ORF">US54_C0003G0031</name>
</gene>
<accession>A0A0G0H6B7</accession>
<dbReference type="Proteomes" id="UP000034471">
    <property type="component" value="Unassembled WGS sequence"/>
</dbReference>
<organism evidence="1 2">
    <name type="scientific">Candidatus Roizmanbacteria bacterium GW2011_GWA2_37_7</name>
    <dbReference type="NCBI Taxonomy" id="1618481"/>
    <lineage>
        <taxon>Bacteria</taxon>
        <taxon>Candidatus Roizmaniibacteriota</taxon>
    </lineage>
</organism>
<proteinExistence type="predicted"/>